<dbReference type="GO" id="GO:0020037">
    <property type="term" value="F:heme binding"/>
    <property type="evidence" value="ECO:0007669"/>
    <property type="project" value="InterPro"/>
</dbReference>
<keyword evidence="6 7" id="KW-0503">Monooxygenase</keyword>
<dbReference type="FunFam" id="1.10.630.10:FF:000018">
    <property type="entry name" value="Cytochrome P450 monooxygenase"/>
    <property type="match status" value="1"/>
</dbReference>
<comment type="similarity">
    <text evidence="1 7">Belongs to the cytochrome P450 family.</text>
</comment>
<dbReference type="PANTHER" id="PTHR46696:SF1">
    <property type="entry name" value="CYTOCHROME P450 YJIB-RELATED"/>
    <property type="match status" value="1"/>
</dbReference>
<dbReference type="InterPro" id="IPR002397">
    <property type="entry name" value="Cyt_P450_B"/>
</dbReference>
<reference evidence="9" key="1">
    <citation type="submission" date="2016-10" db="EMBL/GenBank/DDBJ databases">
        <authorList>
            <person name="Varghese N."/>
            <person name="Submissions S."/>
        </authorList>
    </citation>
    <scope>NUCLEOTIDE SEQUENCE [LARGE SCALE GENOMIC DNA]</scope>
    <source>
        <strain evidence="9">DSM 44232</strain>
    </source>
</reference>
<dbReference type="InterPro" id="IPR017972">
    <property type="entry name" value="Cyt_P450_CS"/>
</dbReference>
<evidence type="ECO:0000256" key="2">
    <source>
        <dbReference type="ARBA" id="ARBA00022617"/>
    </source>
</evidence>
<evidence type="ECO:0000256" key="5">
    <source>
        <dbReference type="ARBA" id="ARBA00023004"/>
    </source>
</evidence>
<keyword evidence="2 7" id="KW-0349">Heme</keyword>
<evidence type="ECO:0000256" key="3">
    <source>
        <dbReference type="ARBA" id="ARBA00022723"/>
    </source>
</evidence>
<dbReference type="EMBL" id="FOYL01000001">
    <property type="protein sequence ID" value="SFQ99905.1"/>
    <property type="molecule type" value="Genomic_DNA"/>
</dbReference>
<dbReference type="SUPFAM" id="SSF48264">
    <property type="entry name" value="Cytochrome P450"/>
    <property type="match status" value="1"/>
</dbReference>
<dbReference type="AlphaFoldDB" id="A0A1I6D386"/>
<dbReference type="InterPro" id="IPR036396">
    <property type="entry name" value="Cyt_P450_sf"/>
</dbReference>
<dbReference type="GO" id="GO:0005506">
    <property type="term" value="F:iron ion binding"/>
    <property type="evidence" value="ECO:0007669"/>
    <property type="project" value="InterPro"/>
</dbReference>
<name>A0A1I6D386_9PSEU</name>
<evidence type="ECO:0000256" key="1">
    <source>
        <dbReference type="ARBA" id="ARBA00010617"/>
    </source>
</evidence>
<gene>
    <name evidence="8" type="ORF">SAMN04488564_101956</name>
</gene>
<dbReference type="CDD" id="cd11030">
    <property type="entry name" value="CYP105-like"/>
    <property type="match status" value="1"/>
</dbReference>
<dbReference type="RefSeq" id="WP_218164319.1">
    <property type="nucleotide sequence ID" value="NZ_FOYL01000001.1"/>
</dbReference>
<keyword evidence="3 7" id="KW-0479">Metal-binding</keyword>
<evidence type="ECO:0000256" key="6">
    <source>
        <dbReference type="ARBA" id="ARBA00023033"/>
    </source>
</evidence>
<evidence type="ECO:0000256" key="7">
    <source>
        <dbReference type="RuleBase" id="RU000461"/>
    </source>
</evidence>
<dbReference type="PANTHER" id="PTHR46696">
    <property type="entry name" value="P450, PUTATIVE (EUROFUNG)-RELATED"/>
    <property type="match status" value="1"/>
</dbReference>
<keyword evidence="5 7" id="KW-0408">Iron</keyword>
<proteinExistence type="inferred from homology"/>
<evidence type="ECO:0000313" key="8">
    <source>
        <dbReference type="EMBL" id="SFQ99905.1"/>
    </source>
</evidence>
<keyword evidence="4 7" id="KW-0560">Oxidoreductase</keyword>
<evidence type="ECO:0000313" key="9">
    <source>
        <dbReference type="Proteomes" id="UP000198583"/>
    </source>
</evidence>
<dbReference type="PROSITE" id="PS00086">
    <property type="entry name" value="CYTOCHROME_P450"/>
    <property type="match status" value="1"/>
</dbReference>
<keyword evidence="9" id="KW-1185">Reference proteome</keyword>
<evidence type="ECO:0000256" key="4">
    <source>
        <dbReference type="ARBA" id="ARBA00023002"/>
    </source>
</evidence>
<dbReference type="PRINTS" id="PR00359">
    <property type="entry name" value="BP450"/>
</dbReference>
<protein>
    <submittedName>
        <fullName evidence="8">Pentalenic acid synthase</fullName>
    </submittedName>
</protein>
<dbReference type="STRING" id="84724.SAMN04488564_101956"/>
<dbReference type="GO" id="GO:0004497">
    <property type="term" value="F:monooxygenase activity"/>
    <property type="evidence" value="ECO:0007669"/>
    <property type="project" value="UniProtKB-KW"/>
</dbReference>
<dbReference type="GO" id="GO:0016705">
    <property type="term" value="F:oxidoreductase activity, acting on paired donors, with incorporation or reduction of molecular oxygen"/>
    <property type="evidence" value="ECO:0007669"/>
    <property type="project" value="InterPro"/>
</dbReference>
<dbReference type="Proteomes" id="UP000198583">
    <property type="component" value="Unassembled WGS sequence"/>
</dbReference>
<accession>A0A1I6D386</accession>
<dbReference type="Gene3D" id="1.10.630.10">
    <property type="entry name" value="Cytochrome P450"/>
    <property type="match status" value="1"/>
</dbReference>
<organism evidence="8 9">
    <name type="scientific">Lentzea waywayandensis</name>
    <dbReference type="NCBI Taxonomy" id="84724"/>
    <lineage>
        <taxon>Bacteria</taxon>
        <taxon>Bacillati</taxon>
        <taxon>Actinomycetota</taxon>
        <taxon>Actinomycetes</taxon>
        <taxon>Pseudonocardiales</taxon>
        <taxon>Pseudonocardiaceae</taxon>
        <taxon>Lentzea</taxon>
    </lineage>
</organism>
<sequence>MTETLDTTTELPAFPLPRGKCPYQPPAGYAELHRTAPLSKVKLVDEKTAWVVTGYAEARALLADPRLSAARSHPDFPNNAKIMPGTGMPQPVPEGDALTFAQLDDPEHNAQRRLVIPSFTLRQAKMMRPKIQRIVDRLIDDMLAAGDTADLVSQFAVPFPSLMMAELFGVPEEDRGVYTEHVQYLATRPDMMIPAIYTLSDFYIKLFDSKRSEPGEDLATHMVTSFDERPGEIGFQQLLNSAMLVTVSGNESTMTMISLGAFAVLNNPAQADILREDPAGAAPRAVEELLRYISAGDIISRLATEDIEVGGQTIRAGEGVILATPAVNRDPEAFPEPDELDLRRDDKTHLTFGHGPHQCVAMNFATAALEVVFSTLFARLPGLRLAVPAEDVPPGGLGVYRVAELPVTW</sequence>
<dbReference type="InterPro" id="IPR001128">
    <property type="entry name" value="Cyt_P450"/>
</dbReference>
<dbReference type="Pfam" id="PF00067">
    <property type="entry name" value="p450"/>
    <property type="match status" value="1"/>
</dbReference>